<name>A0A0E9ULL5_ANGAN</name>
<accession>A0A0E9ULL5</accession>
<proteinExistence type="predicted"/>
<evidence type="ECO:0000313" key="1">
    <source>
        <dbReference type="EMBL" id="JAH65833.1"/>
    </source>
</evidence>
<dbReference type="EMBL" id="GBXM01042744">
    <property type="protein sequence ID" value="JAH65833.1"/>
    <property type="molecule type" value="Transcribed_RNA"/>
</dbReference>
<dbReference type="AlphaFoldDB" id="A0A0E9ULL5"/>
<reference evidence="1" key="1">
    <citation type="submission" date="2014-11" db="EMBL/GenBank/DDBJ databases">
        <authorList>
            <person name="Amaro Gonzalez C."/>
        </authorList>
    </citation>
    <scope>NUCLEOTIDE SEQUENCE</scope>
</reference>
<protein>
    <submittedName>
        <fullName evidence="1">Uncharacterized protein</fullName>
    </submittedName>
</protein>
<organism evidence="1">
    <name type="scientific">Anguilla anguilla</name>
    <name type="common">European freshwater eel</name>
    <name type="synonym">Muraena anguilla</name>
    <dbReference type="NCBI Taxonomy" id="7936"/>
    <lineage>
        <taxon>Eukaryota</taxon>
        <taxon>Metazoa</taxon>
        <taxon>Chordata</taxon>
        <taxon>Craniata</taxon>
        <taxon>Vertebrata</taxon>
        <taxon>Euteleostomi</taxon>
        <taxon>Actinopterygii</taxon>
        <taxon>Neopterygii</taxon>
        <taxon>Teleostei</taxon>
        <taxon>Anguilliformes</taxon>
        <taxon>Anguillidae</taxon>
        <taxon>Anguilla</taxon>
    </lineage>
</organism>
<reference evidence="1" key="2">
    <citation type="journal article" date="2015" name="Fish Shellfish Immunol.">
        <title>Early steps in the European eel (Anguilla anguilla)-Vibrio vulnificus interaction in the gills: Role of the RtxA13 toxin.</title>
        <authorList>
            <person name="Callol A."/>
            <person name="Pajuelo D."/>
            <person name="Ebbesson L."/>
            <person name="Teles M."/>
            <person name="MacKenzie S."/>
            <person name="Amaro C."/>
        </authorList>
    </citation>
    <scope>NUCLEOTIDE SEQUENCE</scope>
</reference>
<sequence length="29" mass="3280">MQTHTDRQALLTEDASAFKTETARGHYIS</sequence>